<dbReference type="GO" id="GO:0006048">
    <property type="term" value="P:UDP-N-acetylglucosamine biosynthetic process"/>
    <property type="evidence" value="ECO:0007669"/>
    <property type="project" value="InterPro"/>
</dbReference>
<dbReference type="Pfam" id="PF00483">
    <property type="entry name" value="NTP_transferase"/>
    <property type="match status" value="1"/>
</dbReference>
<keyword evidence="12" id="KW-0511">Multifunctional enzyme</keyword>
<dbReference type="NCBIfam" id="TIGR01173">
    <property type="entry name" value="glmU"/>
    <property type="match status" value="1"/>
</dbReference>
<evidence type="ECO:0000256" key="2">
    <source>
        <dbReference type="ARBA" id="ARBA00005166"/>
    </source>
</evidence>
<dbReference type="GO" id="GO:0003977">
    <property type="term" value="F:UDP-N-acetylglucosamine diphosphorylase activity"/>
    <property type="evidence" value="ECO:0007669"/>
    <property type="project" value="UniProtKB-EC"/>
</dbReference>
<evidence type="ECO:0000256" key="1">
    <source>
        <dbReference type="ARBA" id="ARBA00001946"/>
    </source>
</evidence>
<dbReference type="GO" id="GO:0019134">
    <property type="term" value="F:glucosamine-1-phosphate N-acetyltransferase activity"/>
    <property type="evidence" value="ECO:0007669"/>
    <property type="project" value="UniProtKB-EC"/>
</dbReference>
<dbReference type="GO" id="GO:0071555">
    <property type="term" value="P:cell wall organization"/>
    <property type="evidence" value="ECO:0007669"/>
    <property type="project" value="UniProtKB-KW"/>
</dbReference>
<evidence type="ECO:0000256" key="5">
    <source>
        <dbReference type="ARBA" id="ARBA00022679"/>
    </source>
</evidence>
<keyword evidence="14" id="KW-0961">Cell wall biogenesis/degradation</keyword>
<dbReference type="EMBL" id="CAEZVM010000048">
    <property type="protein sequence ID" value="CAB4636874.1"/>
    <property type="molecule type" value="Genomic_DNA"/>
</dbReference>
<keyword evidence="4" id="KW-0963">Cytoplasm</keyword>
<dbReference type="PANTHER" id="PTHR43584:SF3">
    <property type="entry name" value="BIFUNCTIONAL PROTEIN GLMU"/>
    <property type="match status" value="1"/>
</dbReference>
<keyword evidence="7" id="KW-0479">Metal-binding</keyword>
<dbReference type="GO" id="GO:0009252">
    <property type="term" value="P:peptidoglycan biosynthetic process"/>
    <property type="evidence" value="ECO:0007669"/>
    <property type="project" value="UniProtKB-KW"/>
</dbReference>
<sequence length="459" mass="48296">MSARGLVCVVLAAGNGTRMVSSTPKVMHQLAGRPLIGHVMATATAMQTSGVYVVLRHQKELISDYLSNNYETAIQVEQDEIAGTGRAVEVSLSKIPTEFEGDVLVISGDVPLLDTHTLNSLVATHQASKASATLLTAFLDDPSGYGRIVRAQDGQVAKIVEQLDASTDELAIPEINAGVYIFDVKQLRKALTQLESNNSQGERYLTDVAALLVEAGNPVMAEIVSDNWLVQGINDRPQLSKVAKELNSRICKAWQLSGVTILDPESTWIDIQVTIGQDAVLHPASHLRGLTQIGARAEIGPSVVIENSVVQDSAIVGPFAYLRAGTQLGVGGKIGSFVETKNANIGSGSKVPHLSYVGDAEIGEGSNIGAGTIFANYDGVQKHSSTVGSFVRVGSNNVLVAPITIGDGAYTAAGTVVRKDVAPGELGMNIAPQRGIADWVIANRPGTKSAEAASKKKSK</sequence>
<name>A0A6J6JKH6_9ZZZZ</name>
<evidence type="ECO:0000259" key="17">
    <source>
        <dbReference type="Pfam" id="PF00483"/>
    </source>
</evidence>
<dbReference type="Gene3D" id="2.160.10.10">
    <property type="entry name" value="Hexapeptide repeat proteins"/>
    <property type="match status" value="1"/>
</dbReference>
<dbReference type="NCBIfam" id="NF010932">
    <property type="entry name" value="PRK14352.1"/>
    <property type="match status" value="1"/>
</dbReference>
<keyword evidence="10" id="KW-0133">Cell shape</keyword>
<dbReference type="InterPro" id="IPR011004">
    <property type="entry name" value="Trimer_LpxA-like_sf"/>
</dbReference>
<evidence type="ECO:0000256" key="12">
    <source>
        <dbReference type="ARBA" id="ARBA00023268"/>
    </source>
</evidence>
<evidence type="ECO:0000256" key="3">
    <source>
        <dbReference type="ARBA" id="ARBA00005208"/>
    </source>
</evidence>
<keyword evidence="6" id="KW-0548">Nucleotidyltransferase</keyword>
<evidence type="ECO:0000256" key="4">
    <source>
        <dbReference type="ARBA" id="ARBA00022490"/>
    </source>
</evidence>
<dbReference type="GO" id="GO:0000902">
    <property type="term" value="P:cell morphogenesis"/>
    <property type="evidence" value="ECO:0007669"/>
    <property type="project" value="InterPro"/>
</dbReference>
<dbReference type="InterPro" id="IPR005882">
    <property type="entry name" value="Bifunctional_GlmU"/>
</dbReference>
<evidence type="ECO:0000256" key="15">
    <source>
        <dbReference type="ARBA" id="ARBA00048247"/>
    </source>
</evidence>
<evidence type="ECO:0000256" key="10">
    <source>
        <dbReference type="ARBA" id="ARBA00022960"/>
    </source>
</evidence>
<dbReference type="HAMAP" id="MF_01631">
    <property type="entry name" value="GlmU"/>
    <property type="match status" value="1"/>
</dbReference>
<gene>
    <name evidence="18" type="ORF">UFOPK2032_01005</name>
</gene>
<evidence type="ECO:0000313" key="18">
    <source>
        <dbReference type="EMBL" id="CAB4636874.1"/>
    </source>
</evidence>
<dbReference type="InterPro" id="IPR038009">
    <property type="entry name" value="GlmU_C_LbH"/>
</dbReference>
<protein>
    <submittedName>
        <fullName evidence="18">Unannotated protein</fullName>
    </submittedName>
</protein>
<dbReference type="GO" id="GO:0000287">
    <property type="term" value="F:magnesium ion binding"/>
    <property type="evidence" value="ECO:0007669"/>
    <property type="project" value="InterPro"/>
</dbReference>
<keyword evidence="5" id="KW-0808">Transferase</keyword>
<dbReference type="GO" id="GO:0008360">
    <property type="term" value="P:regulation of cell shape"/>
    <property type="evidence" value="ECO:0007669"/>
    <property type="project" value="UniProtKB-KW"/>
</dbReference>
<dbReference type="PANTHER" id="PTHR43584">
    <property type="entry name" value="NUCLEOTIDYL TRANSFERASE"/>
    <property type="match status" value="1"/>
</dbReference>
<evidence type="ECO:0000256" key="7">
    <source>
        <dbReference type="ARBA" id="ARBA00022723"/>
    </source>
</evidence>
<proteinExistence type="inferred from homology"/>
<keyword evidence="11" id="KW-0573">Peptidoglycan synthesis</keyword>
<comment type="catalytic activity">
    <reaction evidence="16">
        <text>N-acetyl-alpha-D-glucosamine 1-phosphate + UTP + H(+) = UDP-N-acetyl-alpha-D-glucosamine + diphosphate</text>
        <dbReference type="Rhea" id="RHEA:13509"/>
        <dbReference type="ChEBI" id="CHEBI:15378"/>
        <dbReference type="ChEBI" id="CHEBI:33019"/>
        <dbReference type="ChEBI" id="CHEBI:46398"/>
        <dbReference type="ChEBI" id="CHEBI:57705"/>
        <dbReference type="ChEBI" id="CHEBI:57776"/>
        <dbReference type="EC" id="2.7.7.23"/>
    </reaction>
</comment>
<keyword evidence="9" id="KW-0460">Magnesium</keyword>
<evidence type="ECO:0000256" key="6">
    <source>
        <dbReference type="ARBA" id="ARBA00022695"/>
    </source>
</evidence>
<dbReference type="AlphaFoldDB" id="A0A6J6JKH6"/>
<dbReference type="InterPro" id="IPR029044">
    <property type="entry name" value="Nucleotide-diphossugar_trans"/>
</dbReference>
<evidence type="ECO:0000256" key="16">
    <source>
        <dbReference type="ARBA" id="ARBA00048493"/>
    </source>
</evidence>
<dbReference type="CDD" id="cd03353">
    <property type="entry name" value="LbH_GlmU_C"/>
    <property type="match status" value="1"/>
</dbReference>
<dbReference type="GO" id="GO:0005737">
    <property type="term" value="C:cytoplasm"/>
    <property type="evidence" value="ECO:0007669"/>
    <property type="project" value="InterPro"/>
</dbReference>
<organism evidence="18">
    <name type="scientific">freshwater metagenome</name>
    <dbReference type="NCBI Taxonomy" id="449393"/>
    <lineage>
        <taxon>unclassified sequences</taxon>
        <taxon>metagenomes</taxon>
        <taxon>ecological metagenomes</taxon>
    </lineage>
</organism>
<comment type="catalytic activity">
    <reaction evidence="15">
        <text>alpha-D-glucosamine 1-phosphate + acetyl-CoA = N-acetyl-alpha-D-glucosamine 1-phosphate + CoA + H(+)</text>
        <dbReference type="Rhea" id="RHEA:13725"/>
        <dbReference type="ChEBI" id="CHEBI:15378"/>
        <dbReference type="ChEBI" id="CHEBI:57287"/>
        <dbReference type="ChEBI" id="CHEBI:57288"/>
        <dbReference type="ChEBI" id="CHEBI:57776"/>
        <dbReference type="ChEBI" id="CHEBI:58516"/>
        <dbReference type="EC" id="2.3.1.157"/>
    </reaction>
</comment>
<dbReference type="Gene3D" id="3.90.550.10">
    <property type="entry name" value="Spore Coat Polysaccharide Biosynthesis Protein SpsA, Chain A"/>
    <property type="match status" value="1"/>
</dbReference>
<evidence type="ECO:0000256" key="13">
    <source>
        <dbReference type="ARBA" id="ARBA00023315"/>
    </source>
</evidence>
<dbReference type="InterPro" id="IPR050065">
    <property type="entry name" value="GlmU-like"/>
</dbReference>
<evidence type="ECO:0000256" key="9">
    <source>
        <dbReference type="ARBA" id="ARBA00022842"/>
    </source>
</evidence>
<dbReference type="SUPFAM" id="SSF53448">
    <property type="entry name" value="Nucleotide-diphospho-sugar transferases"/>
    <property type="match status" value="1"/>
</dbReference>
<feature type="domain" description="Nucleotidyl transferase" evidence="17">
    <location>
        <begin position="9"/>
        <end position="229"/>
    </location>
</feature>
<comment type="pathway">
    <text evidence="3">Nucleotide-sugar biosynthesis; UDP-N-acetyl-alpha-D-glucosamine biosynthesis; UDP-N-acetyl-alpha-D-glucosamine from N-acetyl-alpha-D-glucosamine 1-phosphate: step 1/1.</text>
</comment>
<accession>A0A6J6JKH6</accession>
<comment type="pathway">
    <text evidence="2">Nucleotide-sugar biosynthesis; UDP-N-acetyl-alpha-D-glucosamine biosynthesis; N-acetyl-alpha-D-glucosamine 1-phosphate from alpha-D-glucosamine 6-phosphate (route II): step 2/2.</text>
</comment>
<dbReference type="SUPFAM" id="SSF51161">
    <property type="entry name" value="Trimeric LpxA-like enzymes"/>
    <property type="match status" value="1"/>
</dbReference>
<dbReference type="CDD" id="cd02540">
    <property type="entry name" value="GT2_GlmU_N_bac"/>
    <property type="match status" value="1"/>
</dbReference>
<evidence type="ECO:0000256" key="14">
    <source>
        <dbReference type="ARBA" id="ARBA00023316"/>
    </source>
</evidence>
<evidence type="ECO:0000256" key="11">
    <source>
        <dbReference type="ARBA" id="ARBA00022984"/>
    </source>
</evidence>
<reference evidence="18" key="1">
    <citation type="submission" date="2020-05" db="EMBL/GenBank/DDBJ databases">
        <authorList>
            <person name="Chiriac C."/>
            <person name="Salcher M."/>
            <person name="Ghai R."/>
            <person name="Kavagutti S V."/>
        </authorList>
    </citation>
    <scope>NUCLEOTIDE SEQUENCE</scope>
</reference>
<keyword evidence="8" id="KW-0677">Repeat</keyword>
<evidence type="ECO:0000256" key="8">
    <source>
        <dbReference type="ARBA" id="ARBA00022737"/>
    </source>
</evidence>
<keyword evidence="13" id="KW-0012">Acyltransferase</keyword>
<dbReference type="InterPro" id="IPR005835">
    <property type="entry name" value="NTP_transferase_dom"/>
</dbReference>
<comment type="cofactor">
    <cofactor evidence="1">
        <name>Mg(2+)</name>
        <dbReference type="ChEBI" id="CHEBI:18420"/>
    </cofactor>
</comment>